<evidence type="ECO:0008006" key="3">
    <source>
        <dbReference type="Google" id="ProtNLM"/>
    </source>
</evidence>
<proteinExistence type="predicted"/>
<dbReference type="RefSeq" id="WP_099104699.1">
    <property type="nucleotide sequence ID" value="NZ_JAATJF010000001.1"/>
</dbReference>
<dbReference type="SUPFAM" id="SSF50346">
    <property type="entry name" value="PRC-barrel domain"/>
    <property type="match status" value="1"/>
</dbReference>
<organism evidence="1 2">
    <name type="scientific">Neolewinella marina</name>
    <dbReference type="NCBI Taxonomy" id="438751"/>
    <lineage>
        <taxon>Bacteria</taxon>
        <taxon>Pseudomonadati</taxon>
        <taxon>Bacteroidota</taxon>
        <taxon>Saprospiria</taxon>
        <taxon>Saprospirales</taxon>
        <taxon>Lewinellaceae</taxon>
        <taxon>Neolewinella</taxon>
    </lineage>
</organism>
<dbReference type="GO" id="GO:0019684">
    <property type="term" value="P:photosynthesis, light reaction"/>
    <property type="evidence" value="ECO:0007669"/>
    <property type="project" value="InterPro"/>
</dbReference>
<evidence type="ECO:0000313" key="2">
    <source>
        <dbReference type="Proteomes" id="UP000226437"/>
    </source>
</evidence>
<reference evidence="1 2" key="1">
    <citation type="submission" date="2017-10" db="EMBL/GenBank/DDBJ databases">
        <title>The draft genome sequence of Lewinella marina KCTC 32374.</title>
        <authorList>
            <person name="Wang K."/>
        </authorList>
    </citation>
    <scope>NUCLEOTIDE SEQUENCE [LARGE SCALE GENOMIC DNA]</scope>
    <source>
        <strain evidence="1 2">MKG-38</strain>
    </source>
</reference>
<dbReference type="OrthoDB" id="1422173at2"/>
<dbReference type="EMBL" id="PDLO01000001">
    <property type="protein sequence ID" value="PHK99720.1"/>
    <property type="molecule type" value="Genomic_DNA"/>
</dbReference>
<comment type="caution">
    <text evidence="1">The sequence shown here is derived from an EMBL/GenBank/DDBJ whole genome shotgun (WGS) entry which is preliminary data.</text>
</comment>
<keyword evidence="2" id="KW-1185">Reference proteome</keyword>
<sequence length="191" mass="21857">MSTIVNDPNTRENGHARTNNSRLKFLDDLSGYKVHHDDVDPRGYTVKLPSGESIGEVEGLLADTQAKLVRYVEVEIDDDIINRHERGLYTDQDRHALIPVGLIHIDKSSRSVTVSGVGYDHFTDYPRSQRDKGYSTGYEIDTNDYLSGFHDYGSSYNRDRYSSDTHRNADRLDDDFYTSDFYATRSSRNTM</sequence>
<evidence type="ECO:0000313" key="1">
    <source>
        <dbReference type="EMBL" id="PHK99720.1"/>
    </source>
</evidence>
<dbReference type="Gene3D" id="3.90.50.10">
    <property type="entry name" value="Photosynthetic Reaction Center, subunit H, domain 2"/>
    <property type="match status" value="1"/>
</dbReference>
<accession>A0A2G0CIH9</accession>
<dbReference type="Proteomes" id="UP000226437">
    <property type="component" value="Unassembled WGS sequence"/>
</dbReference>
<dbReference type="GO" id="GO:0030077">
    <property type="term" value="C:plasma membrane light-harvesting complex"/>
    <property type="evidence" value="ECO:0007669"/>
    <property type="project" value="InterPro"/>
</dbReference>
<name>A0A2G0CIH9_9BACT</name>
<dbReference type="AlphaFoldDB" id="A0A2G0CIH9"/>
<dbReference type="InterPro" id="IPR011033">
    <property type="entry name" value="PRC_barrel-like_sf"/>
</dbReference>
<protein>
    <recommendedName>
        <fullName evidence="3">PRC-barrel domain-containing protein</fullName>
    </recommendedName>
</protein>
<gene>
    <name evidence="1" type="ORF">CGL56_01330</name>
</gene>
<dbReference type="InterPro" id="IPR014747">
    <property type="entry name" value="Bac_photo_RC_H_C"/>
</dbReference>